<keyword evidence="1" id="KW-0547">Nucleotide-binding</keyword>
<keyword evidence="4" id="KW-1185">Reference proteome</keyword>
<dbReference type="PANTHER" id="PTHR47545:SF2">
    <property type="entry name" value="CC-ADDING TRNA NUCLEOTIDYLTRANSFERASE"/>
    <property type="match status" value="1"/>
</dbReference>
<evidence type="ECO:0000313" key="3">
    <source>
        <dbReference type="EMBL" id="AGC66948.1"/>
    </source>
</evidence>
<dbReference type="CDD" id="cd00077">
    <property type="entry name" value="HDc"/>
    <property type="match status" value="1"/>
</dbReference>
<sequence length="413" mass="47735">MNSFFHHISVSAKEISQDTCVIGKYVISSLLNRNIYQYVDILTEGSGILLAQKVFKKFYQYPTRIFTCFKRFGTARFKNNGKQIEFIGDSDTIVEYVYSIAISLNVNNYGLLIDHLNISSEDTFSMIRSIRFASEVYFTSKISFYSIFEQRKSIIIPPIEGIINDLNKIILSPNPSFGLSILYETGFLSILLPEVTLLKEFEEKEGSNHKDNFSHTLEVVDNVSEESNSLWLRWVALLHDIGKSITKKYIHGTGWTFYAHEGLGARIIPYLFHRLKFPLYNTLTYVQKIVKFSSRPIALVSYEATDSAIRRLLFYVGADIEDLLIFCKADITTKNIERKLRYMNHFLLVERKLLKLDEKDSYRNWPTPISGNEIMQIFQLQPSHQIGIIKKAIKEAILDGKLANDFTYVYYSN</sequence>
<evidence type="ECO:0000259" key="2">
    <source>
        <dbReference type="Pfam" id="PF01966"/>
    </source>
</evidence>
<dbReference type="Gene3D" id="1.10.3090.10">
    <property type="entry name" value="cca-adding enzyme, domain 2"/>
    <property type="match status" value="1"/>
</dbReference>
<feature type="domain" description="HD" evidence="2">
    <location>
        <begin position="213"/>
        <end position="297"/>
    </location>
</feature>
<reference evidence="3 4" key="1">
    <citation type="journal article" date="2013" name="Environ. Microbiol.">
        <title>The nutrient supplying capabilities of Uzinura, an endosymbiont of armoured scale insects.</title>
        <authorList>
            <person name="Sabree Z.L."/>
            <person name="Huang C.Y."/>
            <person name="Okusu A."/>
            <person name="Moran N.A."/>
            <person name="Normark B.B."/>
        </authorList>
    </citation>
    <scope>NUCLEOTIDE SEQUENCE [LARGE SCALE GENOMIC DNA]</scope>
    <source>
        <strain evidence="3 4">ASNER</strain>
    </source>
</reference>
<dbReference type="OrthoDB" id="9805698at2"/>
<name>L7VN14_9FLAO</name>
<keyword evidence="3" id="KW-0808">Transferase</keyword>
<dbReference type="HOGENOM" id="CLU_015961_6_1_10"/>
<dbReference type="EMBL" id="CP003263">
    <property type="protein sequence ID" value="AGC66948.1"/>
    <property type="molecule type" value="Genomic_DNA"/>
</dbReference>
<dbReference type="InterPro" id="IPR050124">
    <property type="entry name" value="tRNA_CCA-adding_enzyme"/>
</dbReference>
<dbReference type="Pfam" id="PF01966">
    <property type="entry name" value="HD"/>
    <property type="match status" value="1"/>
</dbReference>
<dbReference type="PATRIC" id="fig|1133592.3.peg.176"/>
<dbReference type="KEGG" id="udi:ASNER_188"/>
<accession>L7VN14</accession>
<dbReference type="SUPFAM" id="SSF81891">
    <property type="entry name" value="Poly A polymerase C-terminal region-like"/>
    <property type="match status" value="1"/>
</dbReference>
<dbReference type="GO" id="GO:0016740">
    <property type="term" value="F:transferase activity"/>
    <property type="evidence" value="ECO:0007669"/>
    <property type="project" value="UniProtKB-KW"/>
</dbReference>
<dbReference type="Proteomes" id="UP000011174">
    <property type="component" value="Chromosome"/>
</dbReference>
<dbReference type="InterPro" id="IPR006674">
    <property type="entry name" value="HD_domain"/>
</dbReference>
<dbReference type="GO" id="GO:0000166">
    <property type="term" value="F:nucleotide binding"/>
    <property type="evidence" value="ECO:0007669"/>
    <property type="project" value="UniProtKB-KW"/>
</dbReference>
<evidence type="ECO:0000256" key="1">
    <source>
        <dbReference type="ARBA" id="ARBA00022741"/>
    </source>
</evidence>
<protein>
    <submittedName>
        <fullName evidence="3">tRNA nucleotidyltransferase</fullName>
    </submittedName>
</protein>
<dbReference type="STRING" id="1133592.ASNER_188"/>
<dbReference type="AlphaFoldDB" id="L7VN14"/>
<dbReference type="InterPro" id="IPR003607">
    <property type="entry name" value="HD/PDEase_dom"/>
</dbReference>
<gene>
    <name evidence="3" type="primary">cca</name>
    <name evidence="3" type="ORF">ASNER_188</name>
</gene>
<proteinExistence type="predicted"/>
<evidence type="ECO:0000313" key="4">
    <source>
        <dbReference type="Proteomes" id="UP000011174"/>
    </source>
</evidence>
<organism evidence="3 4">
    <name type="scientific">Candidatus Uzinura diaspidicola str. ASNER</name>
    <dbReference type="NCBI Taxonomy" id="1133592"/>
    <lineage>
        <taxon>Bacteria</taxon>
        <taxon>Pseudomonadati</taxon>
        <taxon>Bacteroidota</taxon>
        <taxon>Flavobacteriia</taxon>
        <taxon>Flavobacteriales</taxon>
        <taxon>Candidatus Uzinura</taxon>
    </lineage>
</organism>
<dbReference type="PANTHER" id="PTHR47545">
    <property type="entry name" value="MULTIFUNCTIONAL CCA PROTEIN"/>
    <property type="match status" value="1"/>
</dbReference>